<dbReference type="Proteomes" id="UP000241890">
    <property type="component" value="Unassembled WGS sequence"/>
</dbReference>
<evidence type="ECO:0000256" key="1">
    <source>
        <dbReference type="ARBA" id="ARBA00004123"/>
    </source>
</evidence>
<dbReference type="PANTHER" id="PTHR11472:SF34">
    <property type="entry name" value="REGULATOR OF TELOMERE ELONGATION HELICASE 1"/>
    <property type="match status" value="1"/>
</dbReference>
<evidence type="ECO:0000256" key="16">
    <source>
        <dbReference type="ARBA" id="ARBA00073810"/>
    </source>
</evidence>
<feature type="domain" description="Helicase ATP-binding" evidence="18">
    <location>
        <begin position="36"/>
        <end position="353"/>
    </location>
</feature>
<keyword evidence="3" id="KW-0479">Metal-binding</keyword>
<comment type="caution">
    <text evidence="19">The sequence shown here is derived from an EMBL/GenBank/DDBJ whole genome shotgun (WGS) entry which is preliminary data.</text>
</comment>
<dbReference type="InterPro" id="IPR057498">
    <property type="entry name" value="Rtel1_ARCH"/>
</dbReference>
<evidence type="ECO:0000256" key="3">
    <source>
        <dbReference type="ARBA" id="ARBA00022723"/>
    </source>
</evidence>
<dbReference type="GO" id="GO:0016818">
    <property type="term" value="F:hydrolase activity, acting on acid anhydrides, in phosphorus-containing anhydrides"/>
    <property type="evidence" value="ECO:0007669"/>
    <property type="project" value="InterPro"/>
</dbReference>
<dbReference type="GO" id="GO:0006281">
    <property type="term" value="P:DNA repair"/>
    <property type="evidence" value="ECO:0007669"/>
    <property type="project" value="UniProtKB-KW"/>
</dbReference>
<keyword evidence="7 19" id="KW-0347">Helicase</keyword>
<feature type="region of interest" description="Disordered" evidence="17">
    <location>
        <begin position="1"/>
        <end position="28"/>
    </location>
</feature>
<keyword evidence="4" id="KW-0547">Nucleotide-binding</keyword>
<feature type="region of interest" description="Disordered" evidence="17">
    <location>
        <begin position="888"/>
        <end position="941"/>
    </location>
</feature>
<keyword evidence="5" id="KW-0227">DNA damage</keyword>
<dbReference type="GO" id="GO:0003677">
    <property type="term" value="F:DNA binding"/>
    <property type="evidence" value="ECO:0007669"/>
    <property type="project" value="UniProtKB-KW"/>
</dbReference>
<dbReference type="GO" id="GO:0090657">
    <property type="term" value="P:telomeric loop disassembly"/>
    <property type="evidence" value="ECO:0007669"/>
    <property type="project" value="TreeGrafter"/>
</dbReference>
<dbReference type="GO" id="GO:1904430">
    <property type="term" value="P:negative regulation of t-circle formation"/>
    <property type="evidence" value="ECO:0007669"/>
    <property type="project" value="TreeGrafter"/>
</dbReference>
<dbReference type="InterPro" id="IPR014013">
    <property type="entry name" value="Helic_SF1/SF2_ATP-bd_DinG/Rad3"/>
</dbReference>
<dbReference type="InParanoid" id="A0A2R5GNK6"/>
<feature type="compositionally biased region" description="Basic and acidic residues" evidence="17">
    <location>
        <begin position="931"/>
        <end position="941"/>
    </location>
</feature>
<evidence type="ECO:0000256" key="13">
    <source>
        <dbReference type="ARBA" id="ARBA00023235"/>
    </source>
</evidence>
<dbReference type="GO" id="GO:0045910">
    <property type="term" value="P:negative regulation of DNA recombination"/>
    <property type="evidence" value="ECO:0007669"/>
    <property type="project" value="TreeGrafter"/>
</dbReference>
<dbReference type="InterPro" id="IPR006554">
    <property type="entry name" value="Helicase-like_DEXD_c2"/>
</dbReference>
<feature type="compositionally biased region" description="Low complexity" evidence="17">
    <location>
        <begin position="1"/>
        <end position="18"/>
    </location>
</feature>
<sequence length="1067" mass="119027">MDLNRASRQGSAAESSSSSGGGGGGGGRDFVEKVVRGVRVKFPFEPYGVQMAYMSKLLSAVEAKGNFALLESPTGTGKTLAILSALLGWQETQKERLKHAHGRVNSGVNPLDTAKANNDPRPPVIIYASRTHSQLSQVVQELKRTAYRPRVTILSSRDNMCVHPEVQQKRGTDMRHTCRMLTKAHACRYHEKVEQFLSNLSLDGNSRQGFLRDENSDADESAVFRRNMIMDIEELGNHSQRQGVCPYFLSRAKPVQEAAEIVFMPYNYLVNASTRQGLDVRWANSIIVVDEAHNLEQVCDEATSFSLSGGDLAQAIDEIDETAAMLEDNAAQAAGSNPDGLTLERVAQAKQIVMFTEDKLRSLALSTISNMGNVVGKALPGDAIFSFFPVHHQGIKGSEVEECLALFKAIQDYHARAAYLEKYVTAFERALAQTSQLPPDHQAITYYRTFVREEAIKSASGQGQGQSNWGRAKAPVRKTRTLNFWCFSPGVALSELQAKSVHSIILTSGTLAPLSSFAAQMRTPFPVQLENPHVVKARQVLVRVVGKGISGKKLTSTYQHRDSPAYLSELGNTIASFVRVVPDGMLVFFPSYHTMQTALRAWREGGILRTIKLHKDVFEEARNAADMGKVVERYEEAIAAGRGGLFFAVCRGKASEGIDFSNSKARAVVITGLPYPPKVDPQVVLKWQFLDQQKPDPARPMSKLSGQDWYGQQAYRAVNQAIGRVIRHRNDYGAILLCDERFGYESTRRSISMWLRNKVQVAESFDGVNKELVDFFKTNLADRGLNQSKSSAGRSGGTSLSSSSSASSAARARANDNSGPLSLNGSRSDSIMQQDRRGKMIQIGSKRTLADSHGARSSANARRPTQPGGDLDLESLLNARVPETRFEDAGARNWVPPKLTADEKRRKEADQERRLEEQRRLAEKQRKRRTLASEEERQRVNAKLERERKEMTDRLTRERKRKRLEQGFNKPAKQRDAGAFMKRVKANLATDAYERFKVALKKIRTVRTGRYDDEEMMERALPFLRTMHETLSAATSGMDEQFLVELAQYMPLQFRALYKRVVFDQIV</sequence>
<evidence type="ECO:0000256" key="10">
    <source>
        <dbReference type="ARBA" id="ARBA00023014"/>
    </source>
</evidence>
<keyword evidence="2" id="KW-0004">4Fe-4S</keyword>
<feature type="compositionally biased region" description="Basic and acidic residues" evidence="17">
    <location>
        <begin position="900"/>
        <end position="924"/>
    </location>
</feature>
<evidence type="ECO:0000256" key="9">
    <source>
        <dbReference type="ARBA" id="ARBA00023004"/>
    </source>
</evidence>
<dbReference type="InterPro" id="IPR006555">
    <property type="entry name" value="ATP-dep_Helicase_C"/>
</dbReference>
<dbReference type="SUPFAM" id="SSF52540">
    <property type="entry name" value="P-loop containing nucleoside triphosphate hydrolases"/>
    <property type="match status" value="1"/>
</dbReference>
<dbReference type="GO" id="GO:0070182">
    <property type="term" value="F:DNA polymerase binding"/>
    <property type="evidence" value="ECO:0007669"/>
    <property type="project" value="TreeGrafter"/>
</dbReference>
<dbReference type="GO" id="GO:0046872">
    <property type="term" value="F:metal ion binding"/>
    <property type="evidence" value="ECO:0007669"/>
    <property type="project" value="UniProtKB-KW"/>
</dbReference>
<dbReference type="PROSITE" id="PS51193">
    <property type="entry name" value="HELICASE_ATP_BIND_2"/>
    <property type="match status" value="1"/>
</dbReference>
<evidence type="ECO:0000313" key="20">
    <source>
        <dbReference type="Proteomes" id="UP000241890"/>
    </source>
</evidence>
<comment type="catalytic activity">
    <reaction evidence="15">
        <text>ATP + H2O = ADP + phosphate + H(+)</text>
        <dbReference type="Rhea" id="RHEA:13065"/>
        <dbReference type="ChEBI" id="CHEBI:15377"/>
        <dbReference type="ChEBI" id="CHEBI:15378"/>
        <dbReference type="ChEBI" id="CHEBI:30616"/>
        <dbReference type="ChEBI" id="CHEBI:43474"/>
        <dbReference type="ChEBI" id="CHEBI:456216"/>
    </reaction>
</comment>
<keyword evidence="9" id="KW-0408">Iron</keyword>
<dbReference type="NCBIfam" id="TIGR00604">
    <property type="entry name" value="rad3"/>
    <property type="match status" value="1"/>
</dbReference>
<reference evidence="19 20" key="1">
    <citation type="submission" date="2017-12" db="EMBL/GenBank/DDBJ databases">
        <title>Sequencing, de novo assembly and annotation of complete genome of a new Thraustochytrid species, strain FCC1311.</title>
        <authorList>
            <person name="Sedici K."/>
            <person name="Godart F."/>
            <person name="Aiese Cigliano R."/>
            <person name="Sanseverino W."/>
            <person name="Barakat M."/>
            <person name="Ortet P."/>
            <person name="Marechal E."/>
            <person name="Cagnac O."/>
            <person name="Amato A."/>
        </authorList>
    </citation>
    <scope>NUCLEOTIDE SEQUENCE [LARGE SCALE GENOMIC DNA]</scope>
</reference>
<dbReference type="CDD" id="cd18788">
    <property type="entry name" value="SF2_C_XPD"/>
    <property type="match status" value="1"/>
</dbReference>
<evidence type="ECO:0000256" key="14">
    <source>
        <dbReference type="ARBA" id="ARBA00023242"/>
    </source>
</evidence>
<organism evidence="19 20">
    <name type="scientific">Hondaea fermentalgiana</name>
    <dbReference type="NCBI Taxonomy" id="2315210"/>
    <lineage>
        <taxon>Eukaryota</taxon>
        <taxon>Sar</taxon>
        <taxon>Stramenopiles</taxon>
        <taxon>Bigyra</taxon>
        <taxon>Labyrinthulomycetes</taxon>
        <taxon>Thraustochytrida</taxon>
        <taxon>Thraustochytriidae</taxon>
        <taxon>Hondaea</taxon>
    </lineage>
</organism>
<evidence type="ECO:0000256" key="17">
    <source>
        <dbReference type="SAM" id="MobiDB-lite"/>
    </source>
</evidence>
<feature type="compositionally biased region" description="Low complexity" evidence="17">
    <location>
        <begin position="790"/>
        <end position="812"/>
    </location>
</feature>
<feature type="region of interest" description="Disordered" evidence="17">
    <location>
        <begin position="785"/>
        <end position="872"/>
    </location>
</feature>
<dbReference type="SMART" id="SM00491">
    <property type="entry name" value="HELICc2"/>
    <property type="match status" value="1"/>
</dbReference>
<keyword evidence="13" id="KW-0413">Isomerase</keyword>
<dbReference type="InterPro" id="IPR010614">
    <property type="entry name" value="RAD3-like_helicase_DEAD"/>
</dbReference>
<evidence type="ECO:0000313" key="19">
    <source>
        <dbReference type="EMBL" id="GBG29891.1"/>
    </source>
</evidence>
<dbReference type="Pfam" id="PF06733">
    <property type="entry name" value="DEAD_2"/>
    <property type="match status" value="1"/>
</dbReference>
<evidence type="ECO:0000256" key="7">
    <source>
        <dbReference type="ARBA" id="ARBA00022806"/>
    </source>
</evidence>
<dbReference type="GO" id="GO:0051539">
    <property type="term" value="F:4 iron, 4 sulfur cluster binding"/>
    <property type="evidence" value="ECO:0007669"/>
    <property type="project" value="UniProtKB-KW"/>
</dbReference>
<dbReference type="PROSITE" id="PS00690">
    <property type="entry name" value="DEAH_ATP_HELICASE"/>
    <property type="match status" value="1"/>
</dbReference>
<dbReference type="PANTHER" id="PTHR11472">
    <property type="entry name" value="DNA REPAIR DEAD HELICASE RAD3/XP-D SUBFAMILY MEMBER"/>
    <property type="match status" value="1"/>
</dbReference>
<keyword evidence="11" id="KW-0238">DNA-binding</keyword>
<dbReference type="FunCoup" id="A0A2R5GNK6">
    <property type="interactions" value="265"/>
</dbReference>
<proteinExistence type="predicted"/>
<keyword evidence="20" id="KW-1185">Reference proteome</keyword>
<evidence type="ECO:0000256" key="6">
    <source>
        <dbReference type="ARBA" id="ARBA00022801"/>
    </source>
</evidence>
<dbReference type="GO" id="GO:0003678">
    <property type="term" value="F:DNA helicase activity"/>
    <property type="evidence" value="ECO:0007669"/>
    <property type="project" value="InterPro"/>
</dbReference>
<evidence type="ECO:0000256" key="11">
    <source>
        <dbReference type="ARBA" id="ARBA00023125"/>
    </source>
</evidence>
<feature type="compositionally biased region" description="Polar residues" evidence="17">
    <location>
        <begin position="815"/>
        <end position="833"/>
    </location>
</feature>
<evidence type="ECO:0000256" key="4">
    <source>
        <dbReference type="ARBA" id="ARBA00022741"/>
    </source>
</evidence>
<keyword evidence="6" id="KW-0378">Hydrolase</keyword>
<dbReference type="FunFam" id="3.40.50.300:FF:000431">
    <property type="entry name" value="Regulator of telomere elongation helicase 1"/>
    <property type="match status" value="1"/>
</dbReference>
<dbReference type="Pfam" id="PF13307">
    <property type="entry name" value="Helicase_C_2"/>
    <property type="match status" value="1"/>
</dbReference>
<dbReference type="GO" id="GO:0005634">
    <property type="term" value="C:nucleus"/>
    <property type="evidence" value="ECO:0007669"/>
    <property type="project" value="UniProtKB-SubCell"/>
</dbReference>
<name>A0A2R5GNK6_9STRA</name>
<dbReference type="EMBL" id="BEYU01000067">
    <property type="protein sequence ID" value="GBG29891.1"/>
    <property type="molecule type" value="Genomic_DNA"/>
</dbReference>
<evidence type="ECO:0000256" key="15">
    <source>
        <dbReference type="ARBA" id="ARBA00049360"/>
    </source>
</evidence>
<keyword evidence="14" id="KW-0539">Nucleus</keyword>
<keyword evidence="12" id="KW-0234">DNA repair</keyword>
<dbReference type="InterPro" id="IPR013020">
    <property type="entry name" value="Rad3/Chl1-like"/>
</dbReference>
<dbReference type="GO" id="GO:0005524">
    <property type="term" value="F:ATP binding"/>
    <property type="evidence" value="ECO:0007669"/>
    <property type="project" value="UniProtKB-KW"/>
</dbReference>
<dbReference type="Pfam" id="PF23109">
    <property type="entry name" value="ARCH_RTEL1"/>
    <property type="match status" value="1"/>
</dbReference>
<dbReference type="Gene3D" id="3.40.50.300">
    <property type="entry name" value="P-loop containing nucleotide triphosphate hydrolases"/>
    <property type="match status" value="2"/>
</dbReference>
<gene>
    <name evidence="19" type="ORF">FCC1311_061112</name>
</gene>
<dbReference type="GO" id="GO:0010569">
    <property type="term" value="P:regulation of double-strand break repair via homologous recombination"/>
    <property type="evidence" value="ECO:0007669"/>
    <property type="project" value="TreeGrafter"/>
</dbReference>
<dbReference type="InterPro" id="IPR027417">
    <property type="entry name" value="P-loop_NTPase"/>
</dbReference>
<evidence type="ECO:0000256" key="12">
    <source>
        <dbReference type="ARBA" id="ARBA00023204"/>
    </source>
</evidence>
<protein>
    <recommendedName>
        <fullName evidence="16">Regulator of telomere elongation helicase 1 homolog</fullName>
    </recommendedName>
</protein>
<evidence type="ECO:0000259" key="18">
    <source>
        <dbReference type="PROSITE" id="PS51193"/>
    </source>
</evidence>
<feature type="compositionally biased region" description="Gly residues" evidence="17">
    <location>
        <begin position="19"/>
        <end position="28"/>
    </location>
</feature>
<dbReference type="InterPro" id="IPR045028">
    <property type="entry name" value="DinG/Rad3-like"/>
</dbReference>
<dbReference type="AlphaFoldDB" id="A0A2R5GNK6"/>
<keyword evidence="8" id="KW-0067">ATP-binding</keyword>
<dbReference type="InterPro" id="IPR002464">
    <property type="entry name" value="DNA/RNA_helicase_DEAH_CS"/>
</dbReference>
<dbReference type="SMART" id="SM00488">
    <property type="entry name" value="DEXDc2"/>
    <property type="match status" value="1"/>
</dbReference>
<comment type="subcellular location">
    <subcellularLocation>
        <location evidence="1">Nucleus</location>
    </subcellularLocation>
</comment>
<evidence type="ECO:0000256" key="2">
    <source>
        <dbReference type="ARBA" id="ARBA00022485"/>
    </source>
</evidence>
<keyword evidence="10" id="KW-0411">Iron-sulfur</keyword>
<dbReference type="OrthoDB" id="19182at2759"/>
<accession>A0A2R5GNK6</accession>
<evidence type="ECO:0000256" key="8">
    <source>
        <dbReference type="ARBA" id="ARBA00022840"/>
    </source>
</evidence>
<evidence type="ECO:0000256" key="5">
    <source>
        <dbReference type="ARBA" id="ARBA00022763"/>
    </source>
</evidence>